<dbReference type="EMBL" id="JBHSBL010000019">
    <property type="protein sequence ID" value="MFC4068588.1"/>
    <property type="molecule type" value="Genomic_DNA"/>
</dbReference>
<proteinExistence type="predicted"/>
<dbReference type="RefSeq" id="WP_378069480.1">
    <property type="nucleotide sequence ID" value="NZ_JBHSBL010000019.1"/>
</dbReference>
<keyword evidence="3" id="KW-0804">Transcription</keyword>
<feature type="domain" description="HTH araC/xylS-type" evidence="5">
    <location>
        <begin position="204"/>
        <end position="303"/>
    </location>
</feature>
<dbReference type="Pfam" id="PF14525">
    <property type="entry name" value="AraC_binding_2"/>
    <property type="match status" value="1"/>
</dbReference>
<feature type="region of interest" description="Disordered" evidence="4">
    <location>
        <begin position="306"/>
        <end position="327"/>
    </location>
</feature>
<evidence type="ECO:0000313" key="6">
    <source>
        <dbReference type="EMBL" id="MFC4068588.1"/>
    </source>
</evidence>
<evidence type="ECO:0000256" key="4">
    <source>
        <dbReference type="SAM" id="MobiDB-lite"/>
    </source>
</evidence>
<dbReference type="SUPFAM" id="SSF46689">
    <property type="entry name" value="Homeodomain-like"/>
    <property type="match status" value="1"/>
</dbReference>
<protein>
    <submittedName>
        <fullName evidence="6">Helix-turn-helix domain-containing protein</fullName>
    </submittedName>
</protein>
<evidence type="ECO:0000256" key="3">
    <source>
        <dbReference type="ARBA" id="ARBA00023163"/>
    </source>
</evidence>
<evidence type="ECO:0000256" key="1">
    <source>
        <dbReference type="ARBA" id="ARBA00023015"/>
    </source>
</evidence>
<dbReference type="SMART" id="SM00342">
    <property type="entry name" value="HTH_ARAC"/>
    <property type="match status" value="1"/>
</dbReference>
<dbReference type="Proteomes" id="UP001595867">
    <property type="component" value="Unassembled WGS sequence"/>
</dbReference>
<dbReference type="PANTHER" id="PTHR46796">
    <property type="entry name" value="HTH-TYPE TRANSCRIPTIONAL ACTIVATOR RHAS-RELATED"/>
    <property type="match status" value="1"/>
</dbReference>
<keyword evidence="7" id="KW-1185">Reference proteome</keyword>
<gene>
    <name evidence="6" type="ORF">ACFO0C_26975</name>
</gene>
<comment type="caution">
    <text evidence="6">The sequence shown here is derived from an EMBL/GenBank/DDBJ whole genome shotgun (WGS) entry which is preliminary data.</text>
</comment>
<organism evidence="6 7">
    <name type="scientific">Actinoplanes subglobosus</name>
    <dbReference type="NCBI Taxonomy" id="1547892"/>
    <lineage>
        <taxon>Bacteria</taxon>
        <taxon>Bacillati</taxon>
        <taxon>Actinomycetota</taxon>
        <taxon>Actinomycetes</taxon>
        <taxon>Micromonosporales</taxon>
        <taxon>Micromonosporaceae</taxon>
        <taxon>Actinoplanes</taxon>
    </lineage>
</organism>
<accession>A0ABV8J0D3</accession>
<dbReference type="PANTHER" id="PTHR46796:SF6">
    <property type="entry name" value="ARAC SUBFAMILY"/>
    <property type="match status" value="1"/>
</dbReference>
<dbReference type="PROSITE" id="PS01124">
    <property type="entry name" value="HTH_ARAC_FAMILY_2"/>
    <property type="match status" value="1"/>
</dbReference>
<keyword evidence="1" id="KW-0805">Transcription regulation</keyword>
<dbReference type="Pfam" id="PF12833">
    <property type="entry name" value="HTH_18"/>
    <property type="match status" value="1"/>
</dbReference>
<evidence type="ECO:0000313" key="7">
    <source>
        <dbReference type="Proteomes" id="UP001595867"/>
    </source>
</evidence>
<name>A0ABV8J0D3_9ACTN</name>
<sequence length="327" mass="35763">MALVSFSTAGLPAAQRVALWEDHNTSALIGLRCRMLGETSFDGTELNLQLDRMHLARVRGNAHVVERPAEVIRRSPADAIAVYLAVAGEAFFYHEDGVLTLRPGQALVCDADRPFMRGFSRGLEELAIKVPRATFREITGLDELRAPLVRDFARGDASARTLARLVDRAVRPDGGEPIDEETVLHLLAGMTGRSAADPGRVHLANARAFIEDHLSDPGLNAARVAAGIAISERHLSRAFAAAGASLPRYVLVRRLERARAVLLAEERVTVAEAAARCGFGSTKYFAQTFRAHFGFRASDLRRASDPRRASDLRRPSDLRRAGDLRRA</sequence>
<dbReference type="Gene3D" id="1.10.10.60">
    <property type="entry name" value="Homeodomain-like"/>
    <property type="match status" value="1"/>
</dbReference>
<dbReference type="InterPro" id="IPR018060">
    <property type="entry name" value="HTH_AraC"/>
</dbReference>
<dbReference type="InterPro" id="IPR009057">
    <property type="entry name" value="Homeodomain-like_sf"/>
</dbReference>
<evidence type="ECO:0000256" key="2">
    <source>
        <dbReference type="ARBA" id="ARBA00023125"/>
    </source>
</evidence>
<keyword evidence="2" id="KW-0238">DNA-binding</keyword>
<dbReference type="InterPro" id="IPR050204">
    <property type="entry name" value="AraC_XylS_family_regulators"/>
</dbReference>
<reference evidence="7" key="1">
    <citation type="journal article" date="2019" name="Int. J. Syst. Evol. Microbiol.">
        <title>The Global Catalogue of Microorganisms (GCM) 10K type strain sequencing project: providing services to taxonomists for standard genome sequencing and annotation.</title>
        <authorList>
            <consortium name="The Broad Institute Genomics Platform"/>
            <consortium name="The Broad Institute Genome Sequencing Center for Infectious Disease"/>
            <person name="Wu L."/>
            <person name="Ma J."/>
        </authorList>
    </citation>
    <scope>NUCLEOTIDE SEQUENCE [LARGE SCALE GENOMIC DNA]</scope>
    <source>
        <strain evidence="7">TBRC 5832</strain>
    </source>
</reference>
<dbReference type="InterPro" id="IPR035418">
    <property type="entry name" value="AraC-bd_2"/>
</dbReference>
<evidence type="ECO:0000259" key="5">
    <source>
        <dbReference type="PROSITE" id="PS01124"/>
    </source>
</evidence>